<feature type="region of interest" description="Disordered" evidence="5">
    <location>
        <begin position="1"/>
        <end position="96"/>
    </location>
</feature>
<dbReference type="SMART" id="SM00584">
    <property type="entry name" value="TLDc"/>
    <property type="match status" value="1"/>
</dbReference>
<dbReference type="PROSITE" id="PS51886">
    <property type="entry name" value="TLDC"/>
    <property type="match status" value="1"/>
</dbReference>
<reference evidence="7 8" key="1">
    <citation type="submission" date="2014-06" db="EMBL/GenBank/DDBJ databases">
        <authorList>
            <consortium name="DOE Joint Genome Institute"/>
            <person name="Kuo A."/>
            <person name="Kohler A."/>
            <person name="Nagy L.G."/>
            <person name="Floudas D."/>
            <person name="Copeland A."/>
            <person name="Barry K.W."/>
            <person name="Cichocki N."/>
            <person name="Veneault-Fourrey C."/>
            <person name="LaButti K."/>
            <person name="Lindquist E.A."/>
            <person name="Lipzen A."/>
            <person name="Lundell T."/>
            <person name="Morin E."/>
            <person name="Murat C."/>
            <person name="Sun H."/>
            <person name="Tunlid A."/>
            <person name="Henrissat B."/>
            <person name="Grigoriev I.V."/>
            <person name="Hibbett D.S."/>
            <person name="Martin F."/>
            <person name="Nordberg H.P."/>
            <person name="Cantor M.N."/>
            <person name="Hua S.X."/>
        </authorList>
    </citation>
    <scope>NUCLEOTIDE SEQUENCE [LARGE SCALE GENOMIC DNA]</scope>
    <source>
        <strain evidence="7 8">ATCC 200175</strain>
    </source>
</reference>
<evidence type="ECO:0000256" key="3">
    <source>
        <dbReference type="ARBA" id="ARBA00023128"/>
    </source>
</evidence>
<feature type="compositionally biased region" description="Low complexity" evidence="5">
    <location>
        <begin position="238"/>
        <end position="261"/>
    </location>
</feature>
<evidence type="ECO:0000256" key="1">
    <source>
        <dbReference type="ARBA" id="ARBA00004173"/>
    </source>
</evidence>
<dbReference type="InterPro" id="IPR006571">
    <property type="entry name" value="TLDc_dom"/>
</dbReference>
<gene>
    <name evidence="7" type="ORF">PAXINDRAFT_14191</name>
</gene>
<keyword evidence="3" id="KW-0496">Mitochondrion</keyword>
<dbReference type="Proteomes" id="UP000053647">
    <property type="component" value="Unassembled WGS sequence"/>
</dbReference>
<protein>
    <recommendedName>
        <fullName evidence="4">Oxidation resistance protein 1</fullName>
    </recommendedName>
</protein>
<evidence type="ECO:0000313" key="7">
    <source>
        <dbReference type="EMBL" id="KIJ12976.1"/>
    </source>
</evidence>
<dbReference type="HOGENOM" id="CLU_029204_1_1_1"/>
<feature type="region of interest" description="Disordered" evidence="5">
    <location>
        <begin position="178"/>
        <end position="200"/>
    </location>
</feature>
<dbReference type="AlphaFoldDB" id="A0A0C9U091"/>
<keyword evidence="8" id="KW-1185">Reference proteome</keyword>
<dbReference type="OrthoDB" id="26679at2759"/>
<evidence type="ECO:0000313" key="8">
    <source>
        <dbReference type="Proteomes" id="UP000053647"/>
    </source>
</evidence>
<dbReference type="EMBL" id="KN819357">
    <property type="protein sequence ID" value="KIJ12976.1"/>
    <property type="molecule type" value="Genomic_DNA"/>
</dbReference>
<sequence length="610" mass="64319">MSAPLPSIPPLVPLPSQSRAKASPSSGPPPPKKSQPSESDIHRFATLFSPATPPATPTLTSIGHSPFGAIPSRPTHQRNRTQGSADSDFGAFVSVPPSQDPLSLDFDFASSDVVASLTPTPHSTSLTFISPQPGSSGNSSLNYFDRFTSSAKTAAEQNKRDVLDELLEHQDDPLYFLNTSERTQSPPPITSPGPHTLPTTKHDEIADAIMSELSKTNIIVRSQSRNSLRRSRTPLPPRLSGTASPPSISSPTGSITSLPLSSSPPPPPPQTSSSPPTHGTLSRLSSSLVSLLPSSRSRGTVPTSATTLPPSFAASCSAPSTISASSPFASAAITHGSPFASAPYIPPTGAPGFAGDRTWDRGFSEALVQDEELGVVDPTGLGPTVEMKAKGRRTTRKGVTLLGRGEGTVGVLNGEIADLLRPHLPALTRLPRNWTLLYSLDQHGISLNTLYSRCEPRIPSRANPSPPKGGLVAIQDAHDAVFGAWLSEGVKLERGYYGSGESFLWRYHPPRNGEPQGNLEVYKWTGRNDYVALCEPEFISFGGGDGHYGLYLDASLLDGSSAPCPTFGNPALCTPPEVSRVSLDVDGAAKVKPDVSFECVGLEVWGVGPG</sequence>
<proteinExistence type="inferred from homology"/>
<feature type="compositionally biased region" description="Pro residues" evidence="5">
    <location>
        <begin position="1"/>
        <end position="13"/>
    </location>
</feature>
<evidence type="ECO:0000259" key="6">
    <source>
        <dbReference type="PROSITE" id="PS51886"/>
    </source>
</evidence>
<dbReference type="GO" id="GO:0005634">
    <property type="term" value="C:nucleus"/>
    <property type="evidence" value="ECO:0007669"/>
    <property type="project" value="TreeGrafter"/>
</dbReference>
<dbReference type="Pfam" id="PF07534">
    <property type="entry name" value="TLD"/>
    <property type="match status" value="1"/>
</dbReference>
<evidence type="ECO:0000256" key="4">
    <source>
        <dbReference type="ARBA" id="ARBA00040604"/>
    </source>
</evidence>
<feature type="domain" description="TLDc" evidence="6">
    <location>
        <begin position="410"/>
        <end position="608"/>
    </location>
</feature>
<name>A0A0C9U091_PAXIN</name>
<evidence type="ECO:0000256" key="5">
    <source>
        <dbReference type="SAM" id="MobiDB-lite"/>
    </source>
</evidence>
<accession>A0A0C9U091</accession>
<evidence type="ECO:0000256" key="2">
    <source>
        <dbReference type="ARBA" id="ARBA00009540"/>
    </source>
</evidence>
<feature type="region of interest" description="Disordered" evidence="5">
    <location>
        <begin position="216"/>
        <end position="310"/>
    </location>
</feature>
<dbReference type="PANTHER" id="PTHR23354:SF62">
    <property type="entry name" value="MUSTARD, ISOFORM V"/>
    <property type="match status" value="1"/>
</dbReference>
<dbReference type="GO" id="GO:0006979">
    <property type="term" value="P:response to oxidative stress"/>
    <property type="evidence" value="ECO:0007669"/>
    <property type="project" value="TreeGrafter"/>
</dbReference>
<comment type="similarity">
    <text evidence="2">Belongs to the OXR1 family.</text>
</comment>
<reference evidence="8" key="2">
    <citation type="submission" date="2015-01" db="EMBL/GenBank/DDBJ databases">
        <title>Evolutionary Origins and Diversification of the Mycorrhizal Mutualists.</title>
        <authorList>
            <consortium name="DOE Joint Genome Institute"/>
            <consortium name="Mycorrhizal Genomics Consortium"/>
            <person name="Kohler A."/>
            <person name="Kuo A."/>
            <person name="Nagy L.G."/>
            <person name="Floudas D."/>
            <person name="Copeland A."/>
            <person name="Barry K.W."/>
            <person name="Cichocki N."/>
            <person name="Veneault-Fourrey C."/>
            <person name="LaButti K."/>
            <person name="Lindquist E.A."/>
            <person name="Lipzen A."/>
            <person name="Lundell T."/>
            <person name="Morin E."/>
            <person name="Murat C."/>
            <person name="Riley R."/>
            <person name="Ohm R."/>
            <person name="Sun H."/>
            <person name="Tunlid A."/>
            <person name="Henrissat B."/>
            <person name="Grigoriev I.V."/>
            <person name="Hibbett D.S."/>
            <person name="Martin F."/>
        </authorList>
    </citation>
    <scope>NUCLEOTIDE SEQUENCE [LARGE SCALE GENOMIC DNA]</scope>
    <source>
        <strain evidence="8">ATCC 200175</strain>
    </source>
</reference>
<dbReference type="PANTHER" id="PTHR23354">
    <property type="entry name" value="NUCLEOLAR PROTEIN 7/ESTROGEN RECEPTOR COACTIVATOR-RELATED"/>
    <property type="match status" value="1"/>
</dbReference>
<organism evidence="7 8">
    <name type="scientific">Paxillus involutus ATCC 200175</name>
    <dbReference type="NCBI Taxonomy" id="664439"/>
    <lineage>
        <taxon>Eukaryota</taxon>
        <taxon>Fungi</taxon>
        <taxon>Dikarya</taxon>
        <taxon>Basidiomycota</taxon>
        <taxon>Agaricomycotina</taxon>
        <taxon>Agaricomycetes</taxon>
        <taxon>Agaricomycetidae</taxon>
        <taxon>Boletales</taxon>
        <taxon>Paxilineae</taxon>
        <taxon>Paxillaceae</taxon>
        <taxon>Paxillus</taxon>
    </lineage>
</organism>
<feature type="compositionally biased region" description="Low complexity" evidence="5">
    <location>
        <begin position="271"/>
        <end position="298"/>
    </location>
</feature>
<feature type="compositionally biased region" description="Low complexity" evidence="5">
    <location>
        <begin position="34"/>
        <end position="50"/>
    </location>
</feature>
<dbReference type="GO" id="GO:0005739">
    <property type="term" value="C:mitochondrion"/>
    <property type="evidence" value="ECO:0007669"/>
    <property type="project" value="UniProtKB-SubCell"/>
</dbReference>
<comment type="subcellular location">
    <subcellularLocation>
        <location evidence="1">Mitochondrion</location>
    </subcellularLocation>
</comment>